<keyword evidence="6 15" id="KW-0396">Initiation factor</keyword>
<feature type="compositionally biased region" description="Basic and acidic residues" evidence="13">
    <location>
        <begin position="228"/>
        <end position="247"/>
    </location>
</feature>
<dbReference type="FunFam" id="3.40.50.300:FF:000112">
    <property type="entry name" value="Eukaryotic translation initiation factor 5B"/>
    <property type="match status" value="1"/>
</dbReference>
<evidence type="ECO:0000256" key="1">
    <source>
        <dbReference type="ARBA" id="ARBA00004496"/>
    </source>
</evidence>
<feature type="compositionally biased region" description="Basic and acidic residues" evidence="13">
    <location>
        <begin position="364"/>
        <end position="384"/>
    </location>
</feature>
<dbReference type="GO" id="GO:0003743">
    <property type="term" value="F:translation initiation factor activity"/>
    <property type="evidence" value="ECO:0007669"/>
    <property type="project" value="UniProtKB-KW"/>
</dbReference>
<dbReference type="PRINTS" id="PR00315">
    <property type="entry name" value="ELONGATNFCT"/>
</dbReference>
<dbReference type="OrthoDB" id="4928at2759"/>
<evidence type="ECO:0000256" key="12">
    <source>
        <dbReference type="ARBA" id="ARBA00032478"/>
    </source>
</evidence>
<gene>
    <name evidence="15" type="ORF">FCC1311_031712</name>
</gene>
<dbReference type="NCBIfam" id="NF003078">
    <property type="entry name" value="PRK04004.1"/>
    <property type="match status" value="1"/>
</dbReference>
<dbReference type="InterPro" id="IPR029459">
    <property type="entry name" value="EFTU-type"/>
</dbReference>
<feature type="compositionally biased region" description="Basic residues" evidence="13">
    <location>
        <begin position="27"/>
        <end position="39"/>
    </location>
</feature>
<reference evidence="15 16" key="1">
    <citation type="submission" date="2017-12" db="EMBL/GenBank/DDBJ databases">
        <title>Sequencing, de novo assembly and annotation of complete genome of a new Thraustochytrid species, strain FCC1311.</title>
        <authorList>
            <person name="Sedici K."/>
            <person name="Godart F."/>
            <person name="Aiese Cigliano R."/>
            <person name="Sanseverino W."/>
            <person name="Barakat M."/>
            <person name="Ortet P."/>
            <person name="Marechal E."/>
            <person name="Cagnac O."/>
            <person name="Amato A."/>
        </authorList>
    </citation>
    <scope>NUCLEOTIDE SEQUENCE [LARGE SCALE GENOMIC DNA]</scope>
</reference>
<feature type="compositionally biased region" description="Acidic residues" evidence="13">
    <location>
        <begin position="216"/>
        <end position="227"/>
    </location>
</feature>
<dbReference type="Proteomes" id="UP000241890">
    <property type="component" value="Unassembled WGS sequence"/>
</dbReference>
<dbReference type="Pfam" id="PF11987">
    <property type="entry name" value="IF-2"/>
    <property type="match status" value="1"/>
</dbReference>
<evidence type="ECO:0000256" key="9">
    <source>
        <dbReference type="ARBA" id="ARBA00022801"/>
    </source>
</evidence>
<dbReference type="SUPFAM" id="SSF50447">
    <property type="entry name" value="Translation proteins"/>
    <property type="match status" value="1"/>
</dbReference>
<dbReference type="AlphaFoldDB" id="A0A2R5GB57"/>
<dbReference type="GO" id="GO:0005525">
    <property type="term" value="F:GTP binding"/>
    <property type="evidence" value="ECO:0007669"/>
    <property type="project" value="UniProtKB-KW"/>
</dbReference>
<dbReference type="InterPro" id="IPR023115">
    <property type="entry name" value="TIF_IF2_dom3"/>
</dbReference>
<dbReference type="GO" id="GO:0005739">
    <property type="term" value="C:mitochondrion"/>
    <property type="evidence" value="ECO:0007669"/>
    <property type="project" value="TreeGrafter"/>
</dbReference>
<feature type="compositionally biased region" description="Low complexity" evidence="13">
    <location>
        <begin position="177"/>
        <end position="187"/>
    </location>
</feature>
<keyword evidence="11" id="KW-0342">GTP-binding</keyword>
<dbReference type="InterPro" id="IPR027417">
    <property type="entry name" value="P-loop_NTPase"/>
</dbReference>
<feature type="compositionally biased region" description="Acidic residues" evidence="13">
    <location>
        <begin position="195"/>
        <end position="208"/>
    </location>
</feature>
<evidence type="ECO:0000256" key="10">
    <source>
        <dbReference type="ARBA" id="ARBA00022917"/>
    </source>
</evidence>
<dbReference type="Gene3D" id="3.40.50.300">
    <property type="entry name" value="P-loop containing nucleotide triphosphate hydrolases"/>
    <property type="match status" value="1"/>
</dbReference>
<evidence type="ECO:0000256" key="4">
    <source>
        <dbReference type="ARBA" id="ARBA00013824"/>
    </source>
</evidence>
<feature type="compositionally biased region" description="Basic and acidic residues" evidence="13">
    <location>
        <begin position="62"/>
        <end position="137"/>
    </location>
</feature>
<feature type="domain" description="Tr-type G" evidence="14">
    <location>
        <begin position="402"/>
        <end position="619"/>
    </location>
</feature>
<dbReference type="InParanoid" id="A0A2R5GB57"/>
<evidence type="ECO:0000313" key="16">
    <source>
        <dbReference type="Proteomes" id="UP000241890"/>
    </source>
</evidence>
<dbReference type="FunFam" id="3.40.50.10050:FF:000002">
    <property type="entry name" value="Eukaryotic translation initiation factor 5B"/>
    <property type="match status" value="1"/>
</dbReference>
<dbReference type="InterPro" id="IPR000795">
    <property type="entry name" value="T_Tr_GTP-bd_dom"/>
</dbReference>
<dbReference type="SUPFAM" id="SSF52156">
    <property type="entry name" value="Initiation factor IF2/eIF5b, domain 3"/>
    <property type="match status" value="1"/>
</dbReference>
<dbReference type="PANTHER" id="PTHR43381:SF4">
    <property type="entry name" value="EUKARYOTIC TRANSLATION INITIATION FACTOR 5B"/>
    <property type="match status" value="1"/>
</dbReference>
<evidence type="ECO:0000259" key="14">
    <source>
        <dbReference type="PROSITE" id="PS51722"/>
    </source>
</evidence>
<evidence type="ECO:0000256" key="6">
    <source>
        <dbReference type="ARBA" id="ARBA00022540"/>
    </source>
</evidence>
<feature type="compositionally biased region" description="Basic residues" evidence="13">
    <location>
        <begin position="317"/>
        <end position="330"/>
    </location>
</feature>
<feature type="compositionally biased region" description="Acidic residues" evidence="13">
    <location>
        <begin position="286"/>
        <end position="296"/>
    </location>
</feature>
<feature type="compositionally biased region" description="Low complexity" evidence="13">
    <location>
        <begin position="45"/>
        <end position="61"/>
    </location>
</feature>
<dbReference type="GO" id="GO:0003924">
    <property type="term" value="F:GTPase activity"/>
    <property type="evidence" value="ECO:0007669"/>
    <property type="project" value="InterPro"/>
</dbReference>
<comment type="subcellular location">
    <subcellularLocation>
        <location evidence="1">Cytoplasm</location>
    </subcellularLocation>
</comment>
<dbReference type="FunFam" id="2.40.30.10:FF:000026">
    <property type="entry name" value="Eukaryotic translation initiation factor 5B"/>
    <property type="match status" value="1"/>
</dbReference>
<dbReference type="Gene3D" id="3.40.50.10050">
    <property type="entry name" value="Translation initiation factor IF- 2, domain 3"/>
    <property type="match status" value="1"/>
</dbReference>
<dbReference type="FunFam" id="2.40.30.10:FF:000013">
    <property type="entry name" value="eukaryotic translation initiation factor 5B"/>
    <property type="match status" value="1"/>
</dbReference>
<comment type="caution">
    <text evidence="15">The sequence shown here is derived from an EMBL/GenBank/DDBJ whole genome shotgun (WGS) entry which is preliminary data.</text>
</comment>
<dbReference type="Pfam" id="PF00009">
    <property type="entry name" value="GTP_EFTU"/>
    <property type="match status" value="1"/>
</dbReference>
<dbReference type="Pfam" id="PF14578">
    <property type="entry name" value="GTP_EFTU_D4"/>
    <property type="match status" value="1"/>
</dbReference>
<evidence type="ECO:0000256" key="11">
    <source>
        <dbReference type="ARBA" id="ARBA00023134"/>
    </source>
</evidence>
<dbReference type="InterPro" id="IPR036925">
    <property type="entry name" value="TIF_IF2_dom3_sf"/>
</dbReference>
<dbReference type="InterPro" id="IPR009000">
    <property type="entry name" value="Transl_B-barrel_sf"/>
</dbReference>
<keyword evidence="10" id="KW-0648">Protein biosynthesis</keyword>
<evidence type="ECO:0000256" key="3">
    <source>
        <dbReference type="ARBA" id="ARBA00011986"/>
    </source>
</evidence>
<dbReference type="EMBL" id="BEYU01000026">
    <property type="protein sequence ID" value="GBG26948.1"/>
    <property type="molecule type" value="Genomic_DNA"/>
</dbReference>
<keyword evidence="9" id="KW-0378">Hydrolase</keyword>
<evidence type="ECO:0000256" key="8">
    <source>
        <dbReference type="ARBA" id="ARBA00022741"/>
    </source>
</evidence>
<evidence type="ECO:0000313" key="15">
    <source>
        <dbReference type="EMBL" id="GBG26948.1"/>
    </source>
</evidence>
<keyword evidence="16" id="KW-1185">Reference proteome</keyword>
<evidence type="ECO:0000256" key="7">
    <source>
        <dbReference type="ARBA" id="ARBA00022723"/>
    </source>
</evidence>
<evidence type="ECO:0000256" key="13">
    <source>
        <dbReference type="SAM" id="MobiDB-lite"/>
    </source>
</evidence>
<keyword evidence="5" id="KW-0963">Cytoplasm</keyword>
<dbReference type="CDD" id="cd01887">
    <property type="entry name" value="IF2_eIF5B"/>
    <property type="match status" value="1"/>
</dbReference>
<evidence type="ECO:0000256" key="2">
    <source>
        <dbReference type="ARBA" id="ARBA00007733"/>
    </source>
</evidence>
<feature type="region of interest" description="Disordered" evidence="13">
    <location>
        <begin position="15"/>
        <end position="384"/>
    </location>
</feature>
<dbReference type="InterPro" id="IPR015760">
    <property type="entry name" value="TIF_IF2"/>
</dbReference>
<proteinExistence type="inferred from homology"/>
<accession>A0A2R5GB57</accession>
<organism evidence="15 16">
    <name type="scientific">Hondaea fermentalgiana</name>
    <dbReference type="NCBI Taxonomy" id="2315210"/>
    <lineage>
        <taxon>Eukaryota</taxon>
        <taxon>Sar</taxon>
        <taxon>Stramenopiles</taxon>
        <taxon>Bigyra</taxon>
        <taxon>Labyrinthulomycetes</taxon>
        <taxon>Thraustochytrida</taxon>
        <taxon>Thraustochytriidae</taxon>
        <taxon>Hondaea</taxon>
    </lineage>
</organism>
<keyword evidence="7" id="KW-0479">Metal-binding</keyword>
<dbReference type="NCBIfam" id="TIGR00231">
    <property type="entry name" value="small_GTP"/>
    <property type="match status" value="1"/>
</dbReference>
<dbReference type="PANTHER" id="PTHR43381">
    <property type="entry name" value="TRANSLATION INITIATION FACTOR IF-2-RELATED"/>
    <property type="match status" value="1"/>
</dbReference>
<protein>
    <recommendedName>
        <fullName evidence="4">Eukaryotic translation initiation factor 5B</fullName>
        <ecNumber evidence="3">3.6.5.3</ecNumber>
    </recommendedName>
    <alternativeName>
        <fullName evidence="12">Translation initiation factor IF-2</fullName>
    </alternativeName>
</protein>
<keyword evidence="8" id="KW-0547">Nucleotide-binding</keyword>
<dbReference type="InterPro" id="IPR005225">
    <property type="entry name" value="Small_GTP-bd"/>
</dbReference>
<dbReference type="SUPFAM" id="SSF52540">
    <property type="entry name" value="P-loop containing nucleoside triphosphate hydrolases"/>
    <property type="match status" value="1"/>
</dbReference>
<sequence length="1004" mass="111446">MGDAVDEEQAKILAALGLGGGGEGGGAKKKANKKKKKKGGGGGEQQQAGAKDGAPLSAAAKLARERLEQERLAREKAAEEEAERKRLEEEAERKRLEEERLEQERKDKKKQKDKERKERLRAEGKAVTKAEKAREAKAAAARQRLIDSGILKIDEDGNVIEPAKQKPVYGKRKNNKKQQQQQQQQQKEQQKEQQEEQQEEDAEDDEAEAPSPAAEAEVEAEAAEAVDADAKEDTADAADDDKATKEDEKEEEEEAEEDALLDNWDASDDDWENALDEQLDNKLQGDDDEVVEDEAEEIRKAAAAAPSAPTRVEGKKKNNKKKKKKGKKGGATKTTSKAYDSDDSDDDDDDDYSSDDDDNSKLTGAERVRLKEMEKEREIEAARERREERMREALKNRSPDDLRSPVCVVMGHVDTGKTKLLDKIRRTNVQEGEAGGITQQIGATYFPMDNLRNITERLNKDLSIDVKLPGLLVIDTPGHESFANLRHRGSSSANVAVLVVDIMHGLEQQTIESIKMLRAKRVPFVCAINKVDRCYGWQPLPGAPIRESLAQQPENVFSEFETRTQQVITQLMEQGLNAKLYYENKRFKQVVSLVPTSAHTGEGIPDLLMVLLTLTQRLMVEQLMFSPIMEATVLDVKKIEGVGTTVDVLLMNGKLRRGDTIVVAGMNGPIVTQIRALLTPQPAKEMRVKGEFVHHEELRAAMGVKIAAQNLEDAIAGTSMFLLTDDDDEDELKDAVMADVADIMGNVSVTGRGVSVQASTLGSLEALMEFLRTSDIPVASVQIGPVHKKDVSRASIMLEHEKEYACILAFDVKVTREAQEMAEDLGVRIFTADIIYHLFDHFTKYLEECKNERKTEIEADAVFPCVLKIIPEHVFMKRNPLVFGVEVESGIVKVGTPLVVPDKLIPDDANPGQTKMLSLGKIVSIEKDGAPVQTSGRGTKVAVKIQGTSAQSYVTFGRHFDHTNALVSKLTRKSIDLLKENFKNDLQRPDWELVIKLKKVFDIA</sequence>
<name>A0A2R5GB57_9STRA</name>
<dbReference type="GO" id="GO:0046872">
    <property type="term" value="F:metal ion binding"/>
    <property type="evidence" value="ECO:0007669"/>
    <property type="project" value="UniProtKB-KW"/>
</dbReference>
<dbReference type="CDD" id="cd03703">
    <property type="entry name" value="aeIF5B_II"/>
    <property type="match status" value="1"/>
</dbReference>
<feature type="compositionally biased region" description="Acidic residues" evidence="13">
    <location>
        <begin position="341"/>
        <end position="358"/>
    </location>
</feature>
<evidence type="ECO:0000256" key="5">
    <source>
        <dbReference type="ARBA" id="ARBA00022490"/>
    </source>
</evidence>
<dbReference type="FunCoup" id="A0A2R5GB57">
    <property type="interactions" value="319"/>
</dbReference>
<dbReference type="EC" id="3.6.5.3" evidence="3"/>
<dbReference type="PROSITE" id="PS51722">
    <property type="entry name" value="G_TR_2"/>
    <property type="match status" value="1"/>
</dbReference>
<dbReference type="Gene3D" id="2.40.30.10">
    <property type="entry name" value="Translation factors"/>
    <property type="match status" value="2"/>
</dbReference>
<comment type="similarity">
    <text evidence="2">Belongs to the TRAFAC class translation factor GTPase superfamily. Classic translation factor GTPase family. IF-2 subfamily.</text>
</comment>
<feature type="compositionally biased region" description="Acidic residues" evidence="13">
    <location>
        <begin position="248"/>
        <end position="278"/>
    </location>
</feature>